<reference evidence="1" key="1">
    <citation type="submission" date="2019-05" db="EMBL/GenBank/DDBJ databases">
        <title>Revised genome assembly of Burkholderiaceae (previously Ralstonia) sp. PBA.</title>
        <authorList>
            <person name="Gan H.M."/>
        </authorList>
    </citation>
    <scope>NUCLEOTIDE SEQUENCE</scope>
    <source>
        <strain evidence="1">PBA</strain>
    </source>
</reference>
<evidence type="ECO:0000313" key="2">
    <source>
        <dbReference type="Proteomes" id="UP000004277"/>
    </source>
</evidence>
<dbReference type="Proteomes" id="UP000004277">
    <property type="component" value="Unassembled WGS sequence"/>
</dbReference>
<name>A0ACD3SLR0_9BURK</name>
<sequence>MFYISLCAAPGDRHAIEMLAARLDTFDGLVEWRVGRGATVPSLVIYLFNDPNTLRDAMRLRMRDRTGAFELFINIGEPLMRRPPGLLVCQASPGQLRQTLETIASVCFHGTFARGILPFSVSAIRTLFESEGWLEAHHYPGNSFFQTEPEDPDRPASLHDLEPVHAYCAMTHAPTKRRKPNYAQVIMAFGAQVGQSCTPHFAFTFRSSDTYVDTLAVFPAPTAPVIPPPLDLSFREYARELTEAQ</sequence>
<comment type="caution">
    <text evidence="1">The sequence shown here is derived from an EMBL/GenBank/DDBJ whole genome shotgun (WGS) entry which is preliminary data.</text>
</comment>
<gene>
    <name evidence="1" type="ORF">MW7_014520</name>
</gene>
<protein>
    <submittedName>
        <fullName evidence="1">Uncharacterized protein</fullName>
    </submittedName>
</protein>
<evidence type="ECO:0000313" key="1">
    <source>
        <dbReference type="EMBL" id="TMS57166.1"/>
    </source>
</evidence>
<organism evidence="1 2">
    <name type="scientific">Imbroritus primus</name>
    <dbReference type="NCBI Taxonomy" id="3058603"/>
    <lineage>
        <taxon>Bacteria</taxon>
        <taxon>Pseudomonadati</taxon>
        <taxon>Pseudomonadota</taxon>
        <taxon>Betaproteobacteria</taxon>
        <taxon>Burkholderiales</taxon>
        <taxon>Burkholderiaceae</taxon>
        <taxon>Imbroritus</taxon>
    </lineage>
</organism>
<accession>A0ACD3SLR0</accession>
<proteinExistence type="predicted"/>
<keyword evidence="2" id="KW-1185">Reference proteome</keyword>
<dbReference type="EMBL" id="AKCV02000025">
    <property type="protein sequence ID" value="TMS57166.1"/>
    <property type="molecule type" value="Genomic_DNA"/>
</dbReference>